<proteinExistence type="predicted"/>
<reference evidence="1 2" key="1">
    <citation type="submission" date="2019-10" db="EMBL/GenBank/DDBJ databases">
        <authorList>
            <person name="Palmer J.M."/>
        </authorList>
    </citation>
    <scope>NUCLEOTIDE SEQUENCE [LARGE SCALE GENOMIC DNA]</scope>
    <source>
        <strain evidence="1 2">TWF730</strain>
    </source>
</reference>
<dbReference type="SUPFAM" id="SSF52047">
    <property type="entry name" value="RNI-like"/>
    <property type="match status" value="1"/>
</dbReference>
<protein>
    <submittedName>
        <fullName evidence="1">Uncharacterized protein</fullName>
    </submittedName>
</protein>
<accession>A0AAV9U5A7</accession>
<evidence type="ECO:0000313" key="1">
    <source>
        <dbReference type="EMBL" id="KAK6334383.1"/>
    </source>
</evidence>
<dbReference type="InterPro" id="IPR032675">
    <property type="entry name" value="LRR_dom_sf"/>
</dbReference>
<dbReference type="AlphaFoldDB" id="A0AAV9U5A7"/>
<dbReference type="Proteomes" id="UP001373714">
    <property type="component" value="Unassembled WGS sequence"/>
</dbReference>
<organism evidence="1 2">
    <name type="scientific">Orbilia blumenaviensis</name>
    <dbReference type="NCBI Taxonomy" id="1796055"/>
    <lineage>
        <taxon>Eukaryota</taxon>
        <taxon>Fungi</taxon>
        <taxon>Dikarya</taxon>
        <taxon>Ascomycota</taxon>
        <taxon>Pezizomycotina</taxon>
        <taxon>Orbiliomycetes</taxon>
        <taxon>Orbiliales</taxon>
        <taxon>Orbiliaceae</taxon>
        <taxon>Orbilia</taxon>
    </lineage>
</organism>
<evidence type="ECO:0000313" key="2">
    <source>
        <dbReference type="Proteomes" id="UP001373714"/>
    </source>
</evidence>
<comment type="caution">
    <text evidence="1">The sequence shown here is derived from an EMBL/GenBank/DDBJ whole genome shotgun (WGS) entry which is preliminary data.</text>
</comment>
<name>A0AAV9U5A7_9PEZI</name>
<dbReference type="Gene3D" id="3.80.10.10">
    <property type="entry name" value="Ribonuclease Inhibitor"/>
    <property type="match status" value="1"/>
</dbReference>
<keyword evidence="2" id="KW-1185">Reference proteome</keyword>
<gene>
    <name evidence="1" type="ORF">TWF730_003598</name>
</gene>
<sequence length="428" mass="49189">MRGKVRALGACVWYRDRIVPTRASQQTPVYVRSAKKLEPYVNDVSLNSLIVDLVQTDFGNFAPAWNICQRNYRTLKSLSILGVGSSRTPPNPNKLASILSGGRRLEALEEICFKDIDWYTTRSENPNFDLIDIIQNFGPVYVPGNIKKLSLLGCSQFSQLNRSWIRDMVNLTELDIRKRDTLSDLEGLLCNLTRGLSALWISWHSVRDKAPIPGKTAFKKHSTTLKKLWIHSEHPYNYGTWNELPFCVDEGSDELDLKTLSEFPVLQHLSVPVRIPESWTPWAPMFPSLKSLYWVNFLSALEPLGVPASTNSNHPDEEPEVKRDEIEIPSKLIDSVKDLLSWLASPYEGTNRDEVSSAGMNLQAVILAFRQQRNRNYSPWSWIYRAYVRDRSTPCGFETSPKMMEFIHYWYPEIWEFCKTGNRKAPLR</sequence>
<dbReference type="EMBL" id="JAVHNS010000015">
    <property type="protein sequence ID" value="KAK6334383.1"/>
    <property type="molecule type" value="Genomic_DNA"/>
</dbReference>